<dbReference type="InterPro" id="IPR052538">
    <property type="entry name" value="Flavonoid_dioxygenase-like"/>
</dbReference>
<keyword evidence="1" id="KW-0732">Signal</keyword>
<protein>
    <submittedName>
        <fullName evidence="3">Cupin domain-containing protein</fullName>
    </submittedName>
</protein>
<proteinExistence type="predicted"/>
<dbReference type="SUPFAM" id="SSF51182">
    <property type="entry name" value="RmlC-like cupins"/>
    <property type="match status" value="1"/>
</dbReference>
<dbReference type="PANTHER" id="PTHR43346:SF1">
    <property type="entry name" value="QUERCETIN 2,3-DIOXYGENASE-RELATED"/>
    <property type="match status" value="1"/>
</dbReference>
<dbReference type="InterPro" id="IPR013096">
    <property type="entry name" value="Cupin_2"/>
</dbReference>
<dbReference type="InterPro" id="IPR011051">
    <property type="entry name" value="RmlC_Cupin_sf"/>
</dbReference>
<dbReference type="PANTHER" id="PTHR43346">
    <property type="entry name" value="LIGAND BINDING DOMAIN PROTEIN, PUTATIVE (AFU_ORTHOLOGUE AFUA_6G14370)-RELATED"/>
    <property type="match status" value="1"/>
</dbReference>
<dbReference type="InterPro" id="IPR014710">
    <property type="entry name" value="RmlC-like_jellyroll"/>
</dbReference>
<evidence type="ECO:0000313" key="3">
    <source>
        <dbReference type="EMBL" id="NNF06731.1"/>
    </source>
</evidence>
<name>A0A7Y2E7T1_UNCEI</name>
<accession>A0A7Y2E7T1</accession>
<evidence type="ECO:0000259" key="2">
    <source>
        <dbReference type="Pfam" id="PF07883"/>
    </source>
</evidence>
<feature type="chain" id="PRO_5031257336" evidence="1">
    <location>
        <begin position="21"/>
        <end position="142"/>
    </location>
</feature>
<dbReference type="Gene3D" id="2.60.120.10">
    <property type="entry name" value="Jelly Rolls"/>
    <property type="match status" value="1"/>
</dbReference>
<dbReference type="AlphaFoldDB" id="A0A7Y2E7T1"/>
<dbReference type="Proteomes" id="UP000547674">
    <property type="component" value="Unassembled WGS sequence"/>
</dbReference>
<reference evidence="3 4" key="1">
    <citation type="submission" date="2020-03" db="EMBL/GenBank/DDBJ databases">
        <title>Metabolic flexibility allows generalist bacteria to become dominant in a frequently disturbed ecosystem.</title>
        <authorList>
            <person name="Chen Y.-J."/>
            <person name="Leung P.M."/>
            <person name="Bay S.K."/>
            <person name="Hugenholtz P."/>
            <person name="Kessler A.J."/>
            <person name="Shelley G."/>
            <person name="Waite D.W."/>
            <person name="Cook P.L."/>
            <person name="Greening C."/>
        </authorList>
    </citation>
    <scope>NUCLEOTIDE SEQUENCE [LARGE SCALE GENOMIC DNA]</scope>
    <source>
        <strain evidence="3">SS_bin_28</strain>
    </source>
</reference>
<gene>
    <name evidence="3" type="ORF">HKN21_08220</name>
</gene>
<dbReference type="EMBL" id="JABDJR010000323">
    <property type="protein sequence ID" value="NNF06731.1"/>
    <property type="molecule type" value="Genomic_DNA"/>
</dbReference>
<organism evidence="3 4">
    <name type="scientific">Eiseniibacteriota bacterium</name>
    <dbReference type="NCBI Taxonomy" id="2212470"/>
    <lineage>
        <taxon>Bacteria</taxon>
        <taxon>Candidatus Eiseniibacteriota</taxon>
    </lineage>
</organism>
<evidence type="ECO:0000313" key="4">
    <source>
        <dbReference type="Proteomes" id="UP000547674"/>
    </source>
</evidence>
<evidence type="ECO:0000256" key="1">
    <source>
        <dbReference type="SAM" id="SignalP"/>
    </source>
</evidence>
<sequence>MKHMVFMMGLILMVAAPAIAETPQHWRLEDLVAKSDPHAAVEVQSLGKTETISLQCVVLRGAVGLHYHEKHTETVMIASGAGIMTLGDQTVEAKAGDVFLVPPGTLHAFEPVGEGPVSAITTFSPPFDGKDRVFVDPPEGKN</sequence>
<dbReference type="Pfam" id="PF07883">
    <property type="entry name" value="Cupin_2"/>
    <property type="match status" value="1"/>
</dbReference>
<feature type="domain" description="Cupin type-2" evidence="2">
    <location>
        <begin position="62"/>
        <end position="122"/>
    </location>
</feature>
<comment type="caution">
    <text evidence="3">The sequence shown here is derived from an EMBL/GenBank/DDBJ whole genome shotgun (WGS) entry which is preliminary data.</text>
</comment>
<feature type="signal peptide" evidence="1">
    <location>
        <begin position="1"/>
        <end position="20"/>
    </location>
</feature>